<protein>
    <recommendedName>
        <fullName evidence="4">Tyr recombinase domain-containing protein</fullName>
    </recommendedName>
</protein>
<dbReference type="EMBL" id="SNSQ01000012">
    <property type="protein sequence ID" value="TEU49538.1"/>
    <property type="molecule type" value="Genomic_DNA"/>
</dbReference>
<dbReference type="Gene3D" id="1.10.443.10">
    <property type="entry name" value="Intergrase catalytic core"/>
    <property type="match status" value="1"/>
</dbReference>
<evidence type="ECO:0000256" key="1">
    <source>
        <dbReference type="ARBA" id="ARBA00023172"/>
    </source>
</evidence>
<dbReference type="RefSeq" id="WP_060196835.1">
    <property type="nucleotide sequence ID" value="NZ_CADEPV010000018.1"/>
</dbReference>
<dbReference type="InterPro" id="IPR013762">
    <property type="entry name" value="Integrase-like_cat_sf"/>
</dbReference>
<dbReference type="GO" id="GO:0006310">
    <property type="term" value="P:DNA recombination"/>
    <property type="evidence" value="ECO:0007669"/>
    <property type="project" value="UniProtKB-KW"/>
</dbReference>
<evidence type="ECO:0008006" key="4">
    <source>
        <dbReference type="Google" id="ProtNLM"/>
    </source>
</evidence>
<dbReference type="SUPFAM" id="SSF56349">
    <property type="entry name" value="DNA breaking-rejoining enzymes"/>
    <property type="match status" value="1"/>
</dbReference>
<evidence type="ECO:0000313" key="2">
    <source>
        <dbReference type="EMBL" id="TEU49538.1"/>
    </source>
</evidence>
<dbReference type="GO" id="GO:0003677">
    <property type="term" value="F:DNA binding"/>
    <property type="evidence" value="ECO:0007669"/>
    <property type="project" value="InterPro"/>
</dbReference>
<dbReference type="GeneID" id="56666373"/>
<gene>
    <name evidence="2" type="ORF">E3D37_13090</name>
</gene>
<accession>A0AAP4REG6</accession>
<reference evidence="2 3" key="1">
    <citation type="submission" date="2019-03" db="EMBL/GenBank/DDBJ databases">
        <title>Burkholderia cepacia outbreak.</title>
        <authorList>
            <person name="Farzana R."/>
            <person name="Walsh T.R."/>
        </authorList>
    </citation>
    <scope>NUCLEOTIDE SEQUENCE [LARGE SCALE GENOMIC DNA]</scope>
    <source>
        <strain evidence="3">d13</strain>
    </source>
</reference>
<comment type="caution">
    <text evidence="2">The sequence shown here is derived from an EMBL/GenBank/DDBJ whole genome shotgun (WGS) entry which is preliminary data.</text>
</comment>
<organism evidence="2 3">
    <name type="scientific">Burkholderia cepacia</name>
    <name type="common">Pseudomonas cepacia</name>
    <dbReference type="NCBI Taxonomy" id="292"/>
    <lineage>
        <taxon>Bacteria</taxon>
        <taxon>Pseudomonadati</taxon>
        <taxon>Pseudomonadota</taxon>
        <taxon>Betaproteobacteria</taxon>
        <taxon>Burkholderiales</taxon>
        <taxon>Burkholderiaceae</taxon>
        <taxon>Burkholderia</taxon>
        <taxon>Burkholderia cepacia complex</taxon>
    </lineage>
</organism>
<dbReference type="Proteomes" id="UP000298234">
    <property type="component" value="Unassembled WGS sequence"/>
</dbReference>
<dbReference type="InterPro" id="IPR011010">
    <property type="entry name" value="DNA_brk_join_enz"/>
</dbReference>
<name>A0AAP4REG6_BURCE</name>
<dbReference type="GO" id="GO:0015074">
    <property type="term" value="P:DNA integration"/>
    <property type="evidence" value="ECO:0007669"/>
    <property type="project" value="InterPro"/>
</dbReference>
<evidence type="ECO:0000313" key="3">
    <source>
        <dbReference type="Proteomes" id="UP000298234"/>
    </source>
</evidence>
<keyword evidence="1" id="KW-0233">DNA recombination</keyword>
<sequence>MALEAQQSNDARPEQVAGTMPAVPLILTHKRTRHELNVKRPVNDDGETFKHLAVDSLQHDVTGLYRAAGFGRGISSHPRCRTFANRLIAQRHSIETVQSLLGHIHLDHFAPYLKISKKARRKAMADLDGFFADA</sequence>
<dbReference type="AlphaFoldDB" id="A0AAP4REG6"/>
<proteinExistence type="predicted"/>